<protein>
    <submittedName>
        <fullName evidence="7">BTAD domain-containing putative transcriptional regulator</fullName>
    </submittedName>
</protein>
<dbReference type="InterPro" id="IPR011990">
    <property type="entry name" value="TPR-like_helical_dom_sf"/>
</dbReference>
<dbReference type="InterPro" id="IPR051677">
    <property type="entry name" value="AfsR-DnrI-RedD_regulator"/>
</dbReference>
<dbReference type="SMART" id="SM01043">
    <property type="entry name" value="BTAD"/>
    <property type="match status" value="1"/>
</dbReference>
<dbReference type="InterPro" id="IPR016032">
    <property type="entry name" value="Sig_transdc_resp-reg_C-effctor"/>
</dbReference>
<dbReference type="EMBL" id="BAABHF010000022">
    <property type="protein sequence ID" value="GAA4497185.1"/>
    <property type="molecule type" value="Genomic_DNA"/>
</dbReference>
<dbReference type="SMART" id="SM00862">
    <property type="entry name" value="Trans_reg_C"/>
    <property type="match status" value="1"/>
</dbReference>
<evidence type="ECO:0000256" key="3">
    <source>
        <dbReference type="ARBA" id="ARBA00023125"/>
    </source>
</evidence>
<evidence type="ECO:0000313" key="7">
    <source>
        <dbReference type="EMBL" id="GAA4497185.1"/>
    </source>
</evidence>
<evidence type="ECO:0000256" key="5">
    <source>
        <dbReference type="PROSITE-ProRule" id="PRU01091"/>
    </source>
</evidence>
<evidence type="ECO:0000256" key="1">
    <source>
        <dbReference type="ARBA" id="ARBA00005820"/>
    </source>
</evidence>
<dbReference type="InterPro" id="IPR036388">
    <property type="entry name" value="WH-like_DNA-bd_sf"/>
</dbReference>
<dbReference type="PANTHER" id="PTHR35807:SF1">
    <property type="entry name" value="TRANSCRIPTIONAL REGULATOR REDD"/>
    <property type="match status" value="1"/>
</dbReference>
<keyword evidence="2" id="KW-0805">Transcription regulation</keyword>
<dbReference type="Pfam" id="PF00931">
    <property type="entry name" value="NB-ARC"/>
    <property type="match status" value="1"/>
</dbReference>
<dbReference type="Pfam" id="PF00486">
    <property type="entry name" value="Trans_reg_C"/>
    <property type="match status" value="1"/>
</dbReference>
<evidence type="ECO:0000256" key="4">
    <source>
        <dbReference type="ARBA" id="ARBA00023163"/>
    </source>
</evidence>
<feature type="DNA-binding region" description="OmpR/PhoB-type" evidence="5">
    <location>
        <begin position="1"/>
        <end position="62"/>
    </location>
</feature>
<feature type="domain" description="OmpR/PhoB-type" evidence="6">
    <location>
        <begin position="1"/>
        <end position="62"/>
    </location>
</feature>
<dbReference type="Gene3D" id="1.10.10.10">
    <property type="entry name" value="Winged helix-like DNA-binding domain superfamily/Winged helix DNA-binding domain"/>
    <property type="match status" value="1"/>
</dbReference>
<sequence length="951" mass="104199">MAILLTRPNRPVSIDTIVDALWEDEPPKTAVKNVQVYIHHLRRALGSADRIVRQSPGYRLVVHPGELDAQRFADLARAGRTAEDPAGLLREALGLWQGDEAYDGIHDIPLIRTETRRLGEARIAVIQDLIDADLRHGRLAHLTAELTALTNRYPLREGLWARLMTALYHCRRQAEALRVYERARRIIADETGLDPGQELRDLQQMILTAQPATDALFEVPRMLPGDVADFTGRSTELASAEESLRRPGSDAAPVRLVAVSGRGGIGKTAFAVHLAHRVEEAYDGGQLYASMSGTRPGEVLGIFLRLLGVAAGDIPDGVEDRATLYRHRLARRRVLVVLDNVDSKAQIMPLLPGSGACAVLTTSRGRLGGLPGAHAIDLDALPPGDGHRLLNKITGTRDLGEAADALLRLCAGLPLALRIVGAQLATRPHRTPAELVERLNDERDRLDVLRHGDLAVRATFEISYRALSAAARRLFRLLGLLEVPDFAAWTAAAVLDTTAERAQELLDEVIDARLLDAASGRYRFHDLVRIYAGERAQEEEPEAERTAALRRAFGGWLAFTDAAHRAAGDGVYAADETPRWHPEIAAEAFTRSSIVEVRTECRALVATVAQSAALGMTGHCWQLALGGVPIFAQGNFVDEWTAAQECAFEACVAAGDRRGQAAMFYMRGLLHDWRRRHPECRDSLSRALEIFDDLGDRHGSALAVHRLASNERLAGRVTEAIALSRRAHHLLHALGDHGAAADALVQVGVVHLESGDATSAVEVLDEAMRQAVEHDATLVLAQGAYWISAAQIDLGRLDDAARSHAILEDFVRRVGSPTAEVYAHYSRGLLDAARGERDPARERLESALNIAREIEDPLMQVRVLCTLGDLHPSRETAALYLYEAAEIAEELRMPLWQALAAEALGRLHAERGDHDAARAAWRYAHDLFVRIGSPRAEDVARLLEARTAHTR</sequence>
<keyword evidence="4" id="KW-0804">Transcription</keyword>
<dbReference type="Gene3D" id="3.40.50.300">
    <property type="entry name" value="P-loop containing nucleotide triphosphate hydrolases"/>
    <property type="match status" value="1"/>
</dbReference>
<dbReference type="PRINTS" id="PR00364">
    <property type="entry name" value="DISEASERSIST"/>
</dbReference>
<name>A0ABP8Q3X8_9ACTN</name>
<dbReference type="Gene3D" id="1.25.40.10">
    <property type="entry name" value="Tetratricopeptide repeat domain"/>
    <property type="match status" value="3"/>
</dbReference>
<keyword evidence="8" id="KW-1185">Reference proteome</keyword>
<dbReference type="InterPro" id="IPR005158">
    <property type="entry name" value="BTAD"/>
</dbReference>
<evidence type="ECO:0000256" key="2">
    <source>
        <dbReference type="ARBA" id="ARBA00023015"/>
    </source>
</evidence>
<dbReference type="InterPro" id="IPR019734">
    <property type="entry name" value="TPR_rpt"/>
</dbReference>
<dbReference type="InterPro" id="IPR001867">
    <property type="entry name" value="OmpR/PhoB-type_DNA-bd"/>
</dbReference>
<dbReference type="PANTHER" id="PTHR35807">
    <property type="entry name" value="TRANSCRIPTIONAL REGULATOR REDD-RELATED"/>
    <property type="match status" value="1"/>
</dbReference>
<dbReference type="PROSITE" id="PS51755">
    <property type="entry name" value="OMPR_PHOB"/>
    <property type="match status" value="1"/>
</dbReference>
<organism evidence="7 8">
    <name type="scientific">Actinoallomurus oryzae</name>
    <dbReference type="NCBI Taxonomy" id="502180"/>
    <lineage>
        <taxon>Bacteria</taxon>
        <taxon>Bacillati</taxon>
        <taxon>Actinomycetota</taxon>
        <taxon>Actinomycetes</taxon>
        <taxon>Streptosporangiales</taxon>
        <taxon>Thermomonosporaceae</taxon>
        <taxon>Actinoallomurus</taxon>
    </lineage>
</organism>
<dbReference type="SUPFAM" id="SSF48452">
    <property type="entry name" value="TPR-like"/>
    <property type="match status" value="2"/>
</dbReference>
<evidence type="ECO:0000259" key="6">
    <source>
        <dbReference type="PROSITE" id="PS51755"/>
    </source>
</evidence>
<dbReference type="InterPro" id="IPR002182">
    <property type="entry name" value="NB-ARC"/>
</dbReference>
<dbReference type="CDD" id="cd15831">
    <property type="entry name" value="BTAD"/>
    <property type="match status" value="1"/>
</dbReference>
<dbReference type="SUPFAM" id="SSF46894">
    <property type="entry name" value="C-terminal effector domain of the bipartite response regulators"/>
    <property type="match status" value="1"/>
</dbReference>
<gene>
    <name evidence="7" type="ORF">GCM10023191_040270</name>
</gene>
<comment type="similarity">
    <text evidence="1">Belongs to the AfsR/DnrI/RedD regulatory family.</text>
</comment>
<dbReference type="SMART" id="SM00028">
    <property type="entry name" value="TPR"/>
    <property type="match status" value="4"/>
</dbReference>
<keyword evidence="3 5" id="KW-0238">DNA-binding</keyword>
<dbReference type="InterPro" id="IPR027417">
    <property type="entry name" value="P-loop_NTPase"/>
</dbReference>
<proteinExistence type="inferred from homology"/>
<reference evidence="8" key="1">
    <citation type="journal article" date="2019" name="Int. J. Syst. Evol. Microbiol.">
        <title>The Global Catalogue of Microorganisms (GCM) 10K type strain sequencing project: providing services to taxonomists for standard genome sequencing and annotation.</title>
        <authorList>
            <consortium name="The Broad Institute Genomics Platform"/>
            <consortium name="The Broad Institute Genome Sequencing Center for Infectious Disease"/>
            <person name="Wu L."/>
            <person name="Ma J."/>
        </authorList>
    </citation>
    <scope>NUCLEOTIDE SEQUENCE [LARGE SCALE GENOMIC DNA]</scope>
    <source>
        <strain evidence="8">JCM 17933</strain>
    </source>
</reference>
<dbReference type="Proteomes" id="UP001500503">
    <property type="component" value="Unassembled WGS sequence"/>
</dbReference>
<comment type="caution">
    <text evidence="7">The sequence shown here is derived from an EMBL/GenBank/DDBJ whole genome shotgun (WGS) entry which is preliminary data.</text>
</comment>
<dbReference type="Pfam" id="PF03704">
    <property type="entry name" value="BTAD"/>
    <property type="match status" value="1"/>
</dbReference>
<dbReference type="SUPFAM" id="SSF52540">
    <property type="entry name" value="P-loop containing nucleoside triphosphate hydrolases"/>
    <property type="match status" value="1"/>
</dbReference>
<accession>A0ABP8Q3X8</accession>
<evidence type="ECO:0000313" key="8">
    <source>
        <dbReference type="Proteomes" id="UP001500503"/>
    </source>
</evidence>